<evidence type="ECO:0000313" key="3">
    <source>
        <dbReference type="Proteomes" id="UP000600365"/>
    </source>
</evidence>
<accession>A0A917YHC1</accession>
<reference evidence="2 3" key="1">
    <citation type="journal article" date="2014" name="Int. J. Syst. Evol. Microbiol.">
        <title>Complete genome sequence of Corynebacterium casei LMG S-19264T (=DSM 44701T), isolated from a smear-ripened cheese.</title>
        <authorList>
            <consortium name="US DOE Joint Genome Institute (JGI-PGF)"/>
            <person name="Walter F."/>
            <person name="Albersmeier A."/>
            <person name="Kalinowski J."/>
            <person name="Ruckert C."/>
        </authorList>
    </citation>
    <scope>NUCLEOTIDE SEQUENCE [LARGE SCALE GENOMIC DNA]</scope>
    <source>
        <strain evidence="2 3">CGMCC 4.7111</strain>
    </source>
</reference>
<keyword evidence="3" id="KW-1185">Reference proteome</keyword>
<name>A0A917YHC1_9ACTN</name>
<evidence type="ECO:0000313" key="2">
    <source>
        <dbReference type="EMBL" id="GGN95980.1"/>
    </source>
</evidence>
<gene>
    <name evidence="2" type="ORF">GCM10011579_096990</name>
</gene>
<comment type="caution">
    <text evidence="2">The sequence shown here is derived from an EMBL/GenBank/DDBJ whole genome shotgun (WGS) entry which is preliminary data.</text>
</comment>
<dbReference type="RefSeq" id="WP_189192572.1">
    <property type="nucleotide sequence ID" value="NZ_BMMM01000034.1"/>
</dbReference>
<dbReference type="AlphaFoldDB" id="A0A917YHC1"/>
<proteinExistence type="predicted"/>
<dbReference type="EMBL" id="BMMM01000034">
    <property type="protein sequence ID" value="GGN95980.1"/>
    <property type="molecule type" value="Genomic_DNA"/>
</dbReference>
<protein>
    <submittedName>
        <fullName evidence="2">Uncharacterized protein</fullName>
    </submittedName>
</protein>
<feature type="region of interest" description="Disordered" evidence="1">
    <location>
        <begin position="84"/>
        <end position="110"/>
    </location>
</feature>
<dbReference type="Proteomes" id="UP000600365">
    <property type="component" value="Unassembled WGS sequence"/>
</dbReference>
<organism evidence="2 3">
    <name type="scientific">Streptomyces albiflavescens</name>
    <dbReference type="NCBI Taxonomy" id="1623582"/>
    <lineage>
        <taxon>Bacteria</taxon>
        <taxon>Bacillati</taxon>
        <taxon>Actinomycetota</taxon>
        <taxon>Actinomycetes</taxon>
        <taxon>Kitasatosporales</taxon>
        <taxon>Streptomycetaceae</taxon>
        <taxon>Streptomyces</taxon>
    </lineage>
</organism>
<sequence length="110" mass="11459">MKFDMGSSTLADLGKSTIGSTEDLGTLIRWLVQAAEPLEGKFNGAGKAAFDSFKAHTDEITNALNGSLGAILGGQSGMDTAFGSGDLEQEDNAHQNMGQSNFDAARFGAR</sequence>
<evidence type="ECO:0000256" key="1">
    <source>
        <dbReference type="SAM" id="MobiDB-lite"/>
    </source>
</evidence>